<feature type="transmembrane region" description="Helical" evidence="7">
    <location>
        <begin position="37"/>
        <end position="59"/>
    </location>
</feature>
<dbReference type="PANTHER" id="PTHR14132:SF1">
    <property type="entry name" value="FXYD DOMAIN-CONTAINING ION TRANSPORT REGULATOR 7"/>
    <property type="match status" value="1"/>
</dbReference>
<dbReference type="Proteomes" id="UP000335636">
    <property type="component" value="Unassembled WGS sequence"/>
</dbReference>
<sequence length="183" mass="18717">MLCVPPTSWRSVQHPQVPGPWLGGLNPGLRPRGWDYATVQTVGMTLATIMFVLGIIIILSKSVLRGLPAAPGWPLSPSLCPVSCVAPSPNRQEGEVQEGGLQVGEVWPPAGGRGVRAGGRGVRGRGRLVGGAGEGVAEAGGLPSLRPGCRSSSRSSLSFCLHSPTCKSCKSELPSSGEAAGGC</sequence>
<evidence type="ECO:0000313" key="9">
    <source>
        <dbReference type="EMBL" id="VTJ55858.1"/>
    </source>
</evidence>
<dbReference type="Pfam" id="PF02038">
    <property type="entry name" value="ATP1G1_PLM_MAT8"/>
    <property type="match status" value="1"/>
</dbReference>
<evidence type="ECO:0000313" key="10">
    <source>
        <dbReference type="Proteomes" id="UP000335636"/>
    </source>
</evidence>
<evidence type="ECO:0000256" key="4">
    <source>
        <dbReference type="ARBA" id="ARBA00022692"/>
    </source>
</evidence>
<evidence type="ECO:0000256" key="1">
    <source>
        <dbReference type="ARBA" id="ARBA00004167"/>
    </source>
</evidence>
<keyword evidence="4 7" id="KW-0812">Transmembrane</keyword>
<protein>
    <recommendedName>
        <fullName evidence="7">FXYD domain-containing ion transport regulator</fullName>
    </recommendedName>
</protein>
<reference evidence="9 10" key="1">
    <citation type="submission" date="2019-04" db="EMBL/GenBank/DDBJ databases">
        <authorList>
            <person name="Alioto T."/>
            <person name="Alioto T."/>
        </authorList>
    </citation>
    <scope>NUCLEOTIDE SEQUENCE [LARGE SCALE GENOMIC DNA]</scope>
</reference>
<reference evidence="8" key="2">
    <citation type="submission" date="2020-08" db="EMBL/GenBank/DDBJ databases">
        <authorList>
            <person name="Shumante A."/>
            <person name="Zimin A.V."/>
            <person name="Puiu D."/>
            <person name="Salzberg S.L."/>
        </authorList>
    </citation>
    <scope>NUCLEOTIDE SEQUENCE</scope>
    <source>
        <strain evidence="8">WC2-LM</strain>
        <tissue evidence="8">Liver</tissue>
    </source>
</reference>
<dbReference type="Gene3D" id="1.20.5.780">
    <property type="entry name" value="Single helix bin"/>
    <property type="match status" value="1"/>
</dbReference>
<keyword evidence="5 7" id="KW-0406">Ion transport</keyword>
<evidence type="ECO:0000256" key="7">
    <source>
        <dbReference type="RuleBase" id="RU364131"/>
    </source>
</evidence>
<dbReference type="InterPro" id="IPR000272">
    <property type="entry name" value="Ion-transport_regulator_FXYD"/>
</dbReference>
<organism evidence="9 10">
    <name type="scientific">Marmota monax</name>
    <name type="common">Woodchuck</name>
    <dbReference type="NCBI Taxonomy" id="9995"/>
    <lineage>
        <taxon>Eukaryota</taxon>
        <taxon>Metazoa</taxon>
        <taxon>Chordata</taxon>
        <taxon>Craniata</taxon>
        <taxon>Vertebrata</taxon>
        <taxon>Euteleostomi</taxon>
        <taxon>Mammalia</taxon>
        <taxon>Eutheria</taxon>
        <taxon>Euarchontoglires</taxon>
        <taxon>Glires</taxon>
        <taxon>Rodentia</taxon>
        <taxon>Sciuromorpha</taxon>
        <taxon>Sciuridae</taxon>
        <taxon>Xerinae</taxon>
        <taxon>Marmotini</taxon>
        <taxon>Marmota</taxon>
    </lineage>
</organism>
<evidence type="ECO:0000313" key="8">
    <source>
        <dbReference type="EMBL" id="KAF7470192.1"/>
    </source>
</evidence>
<proteinExistence type="inferred from homology"/>
<dbReference type="AlphaFoldDB" id="A0A5E4AF19"/>
<dbReference type="GO" id="GO:0043269">
    <property type="term" value="P:regulation of monoatomic ion transport"/>
    <property type="evidence" value="ECO:0007669"/>
    <property type="project" value="InterPro"/>
</dbReference>
<dbReference type="EMBL" id="CABDUW010000056">
    <property type="protein sequence ID" value="VTJ55858.1"/>
    <property type="molecule type" value="Genomic_DNA"/>
</dbReference>
<keyword evidence="6 7" id="KW-0472">Membrane</keyword>
<keyword evidence="3 7" id="KW-0813">Transport</keyword>
<keyword evidence="7" id="KW-1133">Transmembrane helix</keyword>
<comment type="subcellular location">
    <subcellularLocation>
        <location evidence="1">Membrane</location>
        <topology evidence="1">Single-pass membrane protein</topology>
    </subcellularLocation>
</comment>
<dbReference type="EMBL" id="WJEC01007549">
    <property type="protein sequence ID" value="KAF7470192.1"/>
    <property type="molecule type" value="Genomic_DNA"/>
</dbReference>
<dbReference type="GO" id="GO:0017080">
    <property type="term" value="F:sodium channel regulator activity"/>
    <property type="evidence" value="ECO:0007669"/>
    <property type="project" value="TreeGrafter"/>
</dbReference>
<name>A0A5E4AF19_MARMO</name>
<gene>
    <name evidence="8" type="ORF">GHT09_018414</name>
    <name evidence="9" type="ORF">MONAX_5E013190</name>
</gene>
<evidence type="ECO:0000256" key="2">
    <source>
        <dbReference type="ARBA" id="ARBA00005948"/>
    </source>
</evidence>
<dbReference type="PANTHER" id="PTHR14132">
    <property type="entry name" value="SODIUM/POTASSIUM-TRANSPORTING ATPASE SUBUNIT GAMMA"/>
    <property type="match status" value="1"/>
</dbReference>
<keyword evidence="10" id="KW-1185">Reference proteome</keyword>
<dbReference type="Proteomes" id="UP000662637">
    <property type="component" value="Unassembled WGS sequence"/>
</dbReference>
<dbReference type="GO" id="GO:0006811">
    <property type="term" value="P:monoatomic ion transport"/>
    <property type="evidence" value="ECO:0007669"/>
    <property type="project" value="UniProtKB-KW"/>
</dbReference>
<accession>A0A5E4AF19</accession>
<evidence type="ECO:0000256" key="3">
    <source>
        <dbReference type="ARBA" id="ARBA00022448"/>
    </source>
</evidence>
<comment type="similarity">
    <text evidence="2 7">Belongs to the FXYD family.</text>
</comment>
<evidence type="ECO:0000256" key="6">
    <source>
        <dbReference type="ARBA" id="ARBA00023136"/>
    </source>
</evidence>
<dbReference type="GO" id="GO:0016020">
    <property type="term" value="C:membrane"/>
    <property type="evidence" value="ECO:0007669"/>
    <property type="project" value="UniProtKB-SubCell"/>
</dbReference>
<evidence type="ECO:0000256" key="5">
    <source>
        <dbReference type="ARBA" id="ARBA00023065"/>
    </source>
</evidence>